<proteinExistence type="predicted"/>
<reference evidence="1 2" key="1">
    <citation type="journal article" date="2018" name="Genome Announc.">
        <title>Genome Sequence of Geothermobacter sp. HR-1 Iron Reducer from the Loihi Seamount.</title>
        <authorList>
            <person name="Smith H."/>
            <person name="Abuyen K."/>
            <person name="Tremblay J."/>
            <person name="Savalia P."/>
            <person name="Perez-Rodriguez I."/>
            <person name="Emerson D."/>
            <person name="Tully B."/>
            <person name="Amend J."/>
        </authorList>
    </citation>
    <scope>NUCLEOTIDE SEQUENCE [LARGE SCALE GENOMIC DNA]</scope>
    <source>
        <strain evidence="1 2">HR-1</strain>
    </source>
</reference>
<dbReference type="RefSeq" id="WP_103114487.1">
    <property type="nucleotide sequence ID" value="NZ_PPFX01000005.1"/>
</dbReference>
<dbReference type="EMBL" id="PPFX01000005">
    <property type="protein sequence ID" value="PNU21195.1"/>
    <property type="molecule type" value="Genomic_DNA"/>
</dbReference>
<name>A0A2K2HD13_9BACT</name>
<dbReference type="OrthoDB" id="5402129at2"/>
<protein>
    <submittedName>
        <fullName evidence="1">Uncharacterized protein</fullName>
    </submittedName>
</protein>
<dbReference type="AlphaFoldDB" id="A0A2K2HD13"/>
<comment type="caution">
    <text evidence="1">The sequence shown here is derived from an EMBL/GenBank/DDBJ whole genome shotgun (WGS) entry which is preliminary data.</text>
</comment>
<evidence type="ECO:0000313" key="2">
    <source>
        <dbReference type="Proteomes" id="UP000236340"/>
    </source>
</evidence>
<sequence length="132" mass="15168">MTATGPFRSIPLEGGLKLDFFDLGNRYFGDYHRIKILVRCEVPLREAMFAAEDDPRRAFDRARRRLGERVVYEKSLERMGVAGADVEAVRGRMIDAFLSSAGPYLRHPEFPRRLVESRLRAHRVHPLTIAGR</sequence>
<evidence type="ECO:0000313" key="1">
    <source>
        <dbReference type="EMBL" id="PNU21195.1"/>
    </source>
</evidence>
<dbReference type="Proteomes" id="UP000236340">
    <property type="component" value="Unassembled WGS sequence"/>
</dbReference>
<organism evidence="1 2">
    <name type="scientific">Geothermobacter hydrogeniphilus</name>
    <dbReference type="NCBI Taxonomy" id="1969733"/>
    <lineage>
        <taxon>Bacteria</taxon>
        <taxon>Pseudomonadati</taxon>
        <taxon>Thermodesulfobacteriota</taxon>
        <taxon>Desulfuromonadia</taxon>
        <taxon>Desulfuromonadales</taxon>
        <taxon>Geothermobacteraceae</taxon>
        <taxon>Geothermobacter</taxon>
    </lineage>
</organism>
<accession>A0A2K2HD13</accession>
<gene>
    <name evidence="1" type="ORF">C2E25_03940</name>
</gene>